<gene>
    <name evidence="9 10" type="primary">cobD</name>
    <name evidence="10" type="ORF">H0A61_01982</name>
</gene>
<sequence>MYILQTVTGYILDLIIGDPRRPTHPAVLIGKTVSFFEKIAFRYFHSPLCQRLAGTVLAVIVPAGSYLTVRILIDGMSRIGTASGFFAAVWLISTTIGGKELRKEGKTIYDFLEKKDLNGARKRLQFIVGRDTRNLSVSEVTRAAVETIAENTVDGILSPLFYAFLGGAPLAMAYRAVNTLDSMVGHKNERYIHFGWASARLDDLLNFIPARICAVIMVVVSGFMGLNWKNALEIMLRDARKHPSPNSGYPESTVAGALGVRLGGVNTYNGVPSFRAYLGEPLKDLTPDCILKTLDIAFYSSLLFVLGGAIIMRWLSWGF</sequence>
<evidence type="ECO:0000256" key="6">
    <source>
        <dbReference type="ARBA" id="ARBA00022692"/>
    </source>
</evidence>
<dbReference type="GO" id="GO:0048472">
    <property type="term" value="F:threonine-phosphate decarboxylase activity"/>
    <property type="evidence" value="ECO:0007669"/>
    <property type="project" value="InterPro"/>
</dbReference>
<keyword evidence="4 9" id="KW-1003">Cell membrane</keyword>
<keyword evidence="5 9" id="KW-0169">Cobalamin biosynthesis</keyword>
<evidence type="ECO:0000313" key="10">
    <source>
        <dbReference type="EMBL" id="QSQ09607.1"/>
    </source>
</evidence>
<evidence type="ECO:0000256" key="2">
    <source>
        <dbReference type="ARBA" id="ARBA00004953"/>
    </source>
</evidence>
<dbReference type="KEGG" id="kme:H0A61_01982"/>
<evidence type="ECO:0000256" key="9">
    <source>
        <dbReference type="HAMAP-Rule" id="MF_00024"/>
    </source>
</evidence>
<keyword evidence="6 9" id="KW-0812">Transmembrane</keyword>
<comment type="subcellular location">
    <subcellularLocation>
        <location evidence="1 9">Cell membrane</location>
        <topology evidence="1 9">Multi-pass membrane protein</topology>
    </subcellularLocation>
</comment>
<comment type="pathway">
    <text evidence="2 9">Cofactor biosynthesis; adenosylcobalamin biosynthesis.</text>
</comment>
<keyword evidence="11" id="KW-1185">Reference proteome</keyword>
<evidence type="ECO:0000256" key="3">
    <source>
        <dbReference type="ARBA" id="ARBA00006263"/>
    </source>
</evidence>
<dbReference type="GO" id="GO:0015420">
    <property type="term" value="F:ABC-type vitamin B12 transporter activity"/>
    <property type="evidence" value="ECO:0007669"/>
    <property type="project" value="UniProtKB-UniRule"/>
</dbReference>
<evidence type="ECO:0000256" key="8">
    <source>
        <dbReference type="ARBA" id="ARBA00023136"/>
    </source>
</evidence>
<proteinExistence type="inferred from homology"/>
<feature type="transmembrane region" description="Helical" evidence="9">
    <location>
        <begin position="79"/>
        <end position="98"/>
    </location>
</feature>
<dbReference type="PANTHER" id="PTHR34308:SF1">
    <property type="entry name" value="COBALAMIN BIOSYNTHESIS PROTEIN CBIB"/>
    <property type="match status" value="1"/>
</dbReference>
<reference evidence="10" key="1">
    <citation type="submission" date="2020-07" db="EMBL/GenBank/DDBJ databases">
        <title>Koleobacter methoxysyntrophicus gen. nov., sp. nov., a novel anaerobic bacterium isolated from deep subsurface oil field and proposal of Koleobacterales ord. nov. in the phylum Firmicutes.</title>
        <authorList>
            <person name="Sakamoto S."/>
            <person name="Tamaki H."/>
        </authorList>
    </citation>
    <scope>NUCLEOTIDE SEQUENCE</scope>
    <source>
        <strain evidence="10">NRmbB1</strain>
    </source>
</reference>
<feature type="transmembrane region" description="Helical" evidence="9">
    <location>
        <begin position="296"/>
        <end position="315"/>
    </location>
</feature>
<organism evidence="10 11">
    <name type="scientific">Koleobacter methoxysyntrophicus</name>
    <dbReference type="NCBI Taxonomy" id="2751313"/>
    <lineage>
        <taxon>Bacteria</taxon>
        <taxon>Bacillati</taxon>
        <taxon>Bacillota</taxon>
        <taxon>Clostridia</taxon>
        <taxon>Koleobacterales</taxon>
        <taxon>Koleobacteraceae</taxon>
        <taxon>Koleobacter</taxon>
    </lineage>
</organism>
<dbReference type="GO" id="GO:0005886">
    <property type="term" value="C:plasma membrane"/>
    <property type="evidence" value="ECO:0007669"/>
    <property type="project" value="UniProtKB-SubCell"/>
</dbReference>
<keyword evidence="8 9" id="KW-0472">Membrane</keyword>
<feature type="transmembrane region" description="Helical" evidence="9">
    <location>
        <begin position="160"/>
        <end position="177"/>
    </location>
</feature>
<feature type="transmembrane region" description="Helical" evidence="9">
    <location>
        <begin position="52"/>
        <end position="73"/>
    </location>
</feature>
<comment type="function">
    <text evidence="9">Converts cobyric acid to cobinamide by the addition of aminopropanol on the F carboxylic group.</text>
</comment>
<evidence type="ECO:0000313" key="11">
    <source>
        <dbReference type="Proteomes" id="UP000662904"/>
    </source>
</evidence>
<evidence type="ECO:0000256" key="4">
    <source>
        <dbReference type="ARBA" id="ARBA00022475"/>
    </source>
</evidence>
<evidence type="ECO:0000256" key="1">
    <source>
        <dbReference type="ARBA" id="ARBA00004651"/>
    </source>
</evidence>
<dbReference type="GO" id="GO:0009236">
    <property type="term" value="P:cobalamin biosynthetic process"/>
    <property type="evidence" value="ECO:0007669"/>
    <property type="project" value="UniProtKB-UniRule"/>
</dbReference>
<dbReference type="EMBL" id="CP059066">
    <property type="protein sequence ID" value="QSQ09607.1"/>
    <property type="molecule type" value="Genomic_DNA"/>
</dbReference>
<dbReference type="PANTHER" id="PTHR34308">
    <property type="entry name" value="COBALAMIN BIOSYNTHESIS PROTEIN CBIB"/>
    <property type="match status" value="1"/>
</dbReference>
<name>A0A8A0RQD4_9FIRM</name>
<evidence type="ECO:0000256" key="5">
    <source>
        <dbReference type="ARBA" id="ARBA00022573"/>
    </source>
</evidence>
<dbReference type="Pfam" id="PF03186">
    <property type="entry name" value="CobD_Cbib"/>
    <property type="match status" value="1"/>
</dbReference>
<keyword evidence="7 9" id="KW-1133">Transmembrane helix</keyword>
<dbReference type="NCBIfam" id="TIGR00380">
    <property type="entry name" value="cobal_cbiB"/>
    <property type="match status" value="1"/>
</dbReference>
<evidence type="ECO:0000256" key="7">
    <source>
        <dbReference type="ARBA" id="ARBA00022989"/>
    </source>
</evidence>
<comment type="similarity">
    <text evidence="3 9">Belongs to the CobD/CbiB family.</text>
</comment>
<feature type="transmembrane region" description="Helical" evidence="9">
    <location>
        <begin position="208"/>
        <end position="228"/>
    </location>
</feature>
<dbReference type="InterPro" id="IPR004485">
    <property type="entry name" value="Cobalamin_biosynth_CobD/CbiB"/>
</dbReference>
<dbReference type="RefSeq" id="WP_206706958.1">
    <property type="nucleotide sequence ID" value="NZ_CP059066.1"/>
</dbReference>
<dbReference type="HAMAP" id="MF_00024">
    <property type="entry name" value="CobD_CbiB"/>
    <property type="match status" value="1"/>
</dbReference>
<accession>A0A8A0RQD4</accession>
<protein>
    <recommendedName>
        <fullName evidence="9">Cobalamin biosynthesis protein CobD</fullName>
    </recommendedName>
</protein>
<dbReference type="Proteomes" id="UP000662904">
    <property type="component" value="Chromosome"/>
</dbReference>
<dbReference type="AlphaFoldDB" id="A0A8A0RQD4"/>
<dbReference type="UniPathway" id="UPA00148"/>